<proteinExistence type="inferred from homology"/>
<dbReference type="GO" id="GO:0008137">
    <property type="term" value="F:NADH dehydrogenase (ubiquinone) activity"/>
    <property type="evidence" value="ECO:0007669"/>
    <property type="project" value="UniProtKB-UniRule"/>
</dbReference>
<feature type="domain" description="4Fe-4S His(Cys)3-ligated-type" evidence="13">
    <location>
        <begin position="87"/>
        <end position="126"/>
    </location>
</feature>
<dbReference type="RefSeq" id="WP_165024098.1">
    <property type="nucleotide sequence ID" value="NZ_JAAKZF010000003.1"/>
</dbReference>
<dbReference type="Gene3D" id="3.30.70.20">
    <property type="match status" value="1"/>
</dbReference>
<keyword evidence="4 10" id="KW-0479">Metal-binding</keyword>
<dbReference type="Pfam" id="PF09326">
    <property type="entry name" value="NADH_dhqG_C"/>
    <property type="match status" value="1"/>
</dbReference>
<evidence type="ECO:0000256" key="10">
    <source>
        <dbReference type="RuleBase" id="RU003525"/>
    </source>
</evidence>
<dbReference type="PANTHER" id="PTHR43105:SF13">
    <property type="entry name" value="NADH-UBIQUINONE OXIDOREDUCTASE 75 KDA SUBUNIT, MITOCHONDRIAL"/>
    <property type="match status" value="1"/>
</dbReference>
<comment type="catalytic activity">
    <reaction evidence="9 10">
        <text>a quinone + NADH + 5 H(+)(in) = a quinol + NAD(+) + 4 H(+)(out)</text>
        <dbReference type="Rhea" id="RHEA:57888"/>
        <dbReference type="ChEBI" id="CHEBI:15378"/>
        <dbReference type="ChEBI" id="CHEBI:24646"/>
        <dbReference type="ChEBI" id="CHEBI:57540"/>
        <dbReference type="ChEBI" id="CHEBI:57945"/>
        <dbReference type="ChEBI" id="CHEBI:132124"/>
    </reaction>
</comment>
<dbReference type="FunFam" id="3.30.200.210:FF:000002">
    <property type="entry name" value="NADH-ubiquinone oxidoreductase 75 kDa subunit"/>
    <property type="match status" value="1"/>
</dbReference>
<dbReference type="InterPro" id="IPR010228">
    <property type="entry name" value="NADH_UbQ_OxRdtase_Gsu"/>
</dbReference>
<evidence type="ECO:0000259" key="13">
    <source>
        <dbReference type="PROSITE" id="PS51839"/>
    </source>
</evidence>
<comment type="function">
    <text evidence="10">NDH-1 shuttles electrons from NADH, via FMN and iron-sulfur (Fe-S) centers, to quinones in the respiratory chain. Couples the redox reaction to proton translocation (for every two electrons transferred, four hydrogen ions are translocated across the cytoplasmic membrane), and thus conserves the redox energy in a proton gradient.</text>
</comment>
<evidence type="ECO:0000256" key="4">
    <source>
        <dbReference type="ARBA" id="ARBA00022723"/>
    </source>
</evidence>
<evidence type="ECO:0000256" key="1">
    <source>
        <dbReference type="ARBA" id="ARBA00001966"/>
    </source>
</evidence>
<dbReference type="GO" id="GO:0051537">
    <property type="term" value="F:2 iron, 2 sulfur cluster binding"/>
    <property type="evidence" value="ECO:0007669"/>
    <property type="project" value="UniProtKB-UniRule"/>
</dbReference>
<comment type="cofactor">
    <cofactor evidence="1 10">
        <name>[4Fe-4S] cluster</name>
        <dbReference type="ChEBI" id="CHEBI:49883"/>
    </cofactor>
</comment>
<dbReference type="EMBL" id="JAAKZF010000003">
    <property type="protein sequence ID" value="NGO50514.1"/>
    <property type="molecule type" value="Genomic_DNA"/>
</dbReference>
<dbReference type="NCBIfam" id="TIGR01973">
    <property type="entry name" value="NuoG"/>
    <property type="match status" value="1"/>
</dbReference>
<keyword evidence="15" id="KW-1185">Reference proteome</keyword>
<dbReference type="Gene3D" id="3.40.50.740">
    <property type="match status" value="1"/>
</dbReference>
<evidence type="ECO:0000256" key="6">
    <source>
        <dbReference type="ARBA" id="ARBA00023004"/>
    </source>
</evidence>
<dbReference type="InterPro" id="IPR006963">
    <property type="entry name" value="Mopterin_OxRdtase_4Fe-4S_dom"/>
</dbReference>
<protein>
    <recommendedName>
        <fullName evidence="10">NADH-quinone oxidoreductase</fullName>
        <ecNumber evidence="10">7.1.1.-</ecNumber>
    </recommendedName>
</protein>
<accession>A0A6G4W7I2</accession>
<dbReference type="Gene3D" id="3.10.20.740">
    <property type="match status" value="1"/>
</dbReference>
<dbReference type="SUPFAM" id="SSF53706">
    <property type="entry name" value="Formate dehydrogenase/DMSO reductase, domains 1-3"/>
    <property type="match status" value="1"/>
</dbReference>
<dbReference type="SUPFAM" id="SSF54292">
    <property type="entry name" value="2Fe-2S ferredoxin-like"/>
    <property type="match status" value="1"/>
</dbReference>
<dbReference type="PROSITE" id="PS00643">
    <property type="entry name" value="COMPLEX1_75K_3"/>
    <property type="match status" value="1"/>
</dbReference>
<dbReference type="Pfam" id="PF00384">
    <property type="entry name" value="Molybdopterin"/>
    <property type="match status" value="1"/>
</dbReference>
<keyword evidence="8 10" id="KW-0520">NAD</keyword>
<dbReference type="Gene3D" id="3.30.200.210">
    <property type="match status" value="1"/>
</dbReference>
<dbReference type="AlphaFoldDB" id="A0A6G4W7I2"/>
<dbReference type="CDD" id="cd00207">
    <property type="entry name" value="fer2"/>
    <property type="match status" value="1"/>
</dbReference>
<dbReference type="GO" id="GO:0046872">
    <property type="term" value="F:metal ion binding"/>
    <property type="evidence" value="ECO:0007669"/>
    <property type="project" value="UniProtKB-UniRule"/>
</dbReference>
<feature type="domain" description="4Fe-4S Mo/W bis-MGD-type" evidence="12">
    <location>
        <begin position="224"/>
        <end position="280"/>
    </location>
</feature>
<dbReference type="PROSITE" id="PS00642">
    <property type="entry name" value="COMPLEX1_75K_2"/>
    <property type="match status" value="1"/>
</dbReference>
<comment type="caution">
    <text evidence="14">The sequence shown here is derived from an EMBL/GenBank/DDBJ whole genome shotgun (WGS) entry which is preliminary data.</text>
</comment>
<comment type="cofactor">
    <cofactor evidence="10">
        <name>[2Fe-2S] cluster</name>
        <dbReference type="ChEBI" id="CHEBI:190135"/>
    </cofactor>
    <text evidence="10">Binds 1 [2Fe-2S] cluster per subunit.</text>
</comment>
<feature type="domain" description="2Fe-2S ferredoxin-type" evidence="11">
    <location>
        <begin position="1"/>
        <end position="82"/>
    </location>
</feature>
<dbReference type="SUPFAM" id="SSF54862">
    <property type="entry name" value="4Fe-4S ferredoxins"/>
    <property type="match status" value="1"/>
</dbReference>
<dbReference type="EC" id="7.1.1.-" evidence="10"/>
<dbReference type="SMART" id="SM00929">
    <property type="entry name" value="NADH-G_4Fe-4S_3"/>
    <property type="match status" value="1"/>
</dbReference>
<evidence type="ECO:0000313" key="14">
    <source>
        <dbReference type="EMBL" id="NGO50514.1"/>
    </source>
</evidence>
<dbReference type="GO" id="GO:0016651">
    <property type="term" value="F:oxidoreductase activity, acting on NAD(P)H"/>
    <property type="evidence" value="ECO:0007669"/>
    <property type="project" value="InterPro"/>
</dbReference>
<dbReference type="PROSITE" id="PS51669">
    <property type="entry name" value="4FE4S_MOW_BIS_MGD"/>
    <property type="match status" value="1"/>
</dbReference>
<evidence type="ECO:0000256" key="7">
    <source>
        <dbReference type="ARBA" id="ARBA00023014"/>
    </source>
</evidence>
<keyword evidence="7 10" id="KW-0411">Iron-sulfur</keyword>
<dbReference type="Pfam" id="PF22151">
    <property type="entry name" value="Fer4_NDSU1"/>
    <property type="match status" value="1"/>
</dbReference>
<dbReference type="GO" id="GO:0048038">
    <property type="term" value="F:quinone binding"/>
    <property type="evidence" value="ECO:0007669"/>
    <property type="project" value="UniProtKB-UniRule"/>
</dbReference>
<dbReference type="PANTHER" id="PTHR43105">
    <property type="entry name" value="RESPIRATORY NITRATE REDUCTASE"/>
    <property type="match status" value="1"/>
</dbReference>
<dbReference type="InterPro" id="IPR000283">
    <property type="entry name" value="NADH_UbQ_OxRdtase_75kDa_su_CS"/>
</dbReference>
<keyword evidence="5 10" id="KW-1278">Translocase</keyword>
<dbReference type="Pfam" id="PF22117">
    <property type="entry name" value="Fer4_Nqo3"/>
    <property type="match status" value="1"/>
</dbReference>
<evidence type="ECO:0000259" key="11">
    <source>
        <dbReference type="PROSITE" id="PS51085"/>
    </source>
</evidence>
<dbReference type="FunFam" id="3.30.70.20:FF:000002">
    <property type="entry name" value="NADH-ubiquinone oxidoreductase 75 kDa subunit"/>
    <property type="match status" value="1"/>
</dbReference>
<dbReference type="GO" id="GO:0042773">
    <property type="term" value="P:ATP synthesis coupled electron transport"/>
    <property type="evidence" value="ECO:0007669"/>
    <property type="project" value="InterPro"/>
</dbReference>
<dbReference type="InterPro" id="IPR015405">
    <property type="entry name" value="NDUFS1-like_C"/>
</dbReference>
<keyword evidence="6 10" id="KW-0408">Iron</keyword>
<dbReference type="GO" id="GO:0051539">
    <property type="term" value="F:4 iron, 4 sulfur cluster binding"/>
    <property type="evidence" value="ECO:0007669"/>
    <property type="project" value="UniProtKB-KW"/>
</dbReference>
<dbReference type="CDD" id="cd02773">
    <property type="entry name" value="MopB_Res-Cmplx1_Nad11"/>
    <property type="match status" value="1"/>
</dbReference>
<evidence type="ECO:0000313" key="15">
    <source>
        <dbReference type="Proteomes" id="UP001642900"/>
    </source>
</evidence>
<organism evidence="14 15">
    <name type="scientific">Allomesorhizobium camelthorni</name>
    <dbReference type="NCBI Taxonomy" id="475069"/>
    <lineage>
        <taxon>Bacteria</taxon>
        <taxon>Pseudomonadati</taxon>
        <taxon>Pseudomonadota</taxon>
        <taxon>Alphaproteobacteria</taxon>
        <taxon>Hyphomicrobiales</taxon>
        <taxon>Phyllobacteriaceae</taxon>
        <taxon>Allomesorhizobium</taxon>
    </lineage>
</organism>
<reference evidence="14 15" key="1">
    <citation type="submission" date="2020-02" db="EMBL/GenBank/DDBJ databases">
        <title>Genome sequence of strain CCNWXJ40-4.</title>
        <authorList>
            <person name="Gao J."/>
            <person name="Sun J."/>
        </authorList>
    </citation>
    <scope>NUCLEOTIDE SEQUENCE [LARGE SCALE GENOMIC DNA]</scope>
    <source>
        <strain evidence="14 15">CCNWXJ 40-4</strain>
    </source>
</reference>
<dbReference type="GO" id="GO:0016020">
    <property type="term" value="C:membrane"/>
    <property type="evidence" value="ECO:0007669"/>
    <property type="project" value="InterPro"/>
</dbReference>
<keyword evidence="10" id="KW-0874">Quinone</keyword>
<dbReference type="InterPro" id="IPR054351">
    <property type="entry name" value="NADH_UbQ_OxRdtase_ferredoxin"/>
</dbReference>
<keyword evidence="14" id="KW-0560">Oxidoreductase</keyword>
<evidence type="ECO:0000256" key="5">
    <source>
        <dbReference type="ARBA" id="ARBA00022967"/>
    </source>
</evidence>
<comment type="similarity">
    <text evidence="2 10">Belongs to the complex I 75 kDa subunit family.</text>
</comment>
<dbReference type="Pfam" id="PF13510">
    <property type="entry name" value="Fer2_4"/>
    <property type="match status" value="1"/>
</dbReference>
<dbReference type="InterPro" id="IPR006656">
    <property type="entry name" value="Mopterin_OxRdtase"/>
</dbReference>
<evidence type="ECO:0000256" key="9">
    <source>
        <dbReference type="ARBA" id="ARBA00047712"/>
    </source>
</evidence>
<evidence type="ECO:0000256" key="2">
    <source>
        <dbReference type="ARBA" id="ARBA00005404"/>
    </source>
</evidence>
<dbReference type="PROSITE" id="PS51839">
    <property type="entry name" value="4FE4S_HC3"/>
    <property type="match status" value="1"/>
</dbReference>
<dbReference type="FunFam" id="3.10.20.740:FF:000001">
    <property type="entry name" value="NADH-quinone oxidoreductase subunit G"/>
    <property type="match status" value="1"/>
</dbReference>
<evidence type="ECO:0000256" key="8">
    <source>
        <dbReference type="ARBA" id="ARBA00023027"/>
    </source>
</evidence>
<dbReference type="Pfam" id="PF10588">
    <property type="entry name" value="NADH-G_4Fe-4S_3"/>
    <property type="match status" value="1"/>
</dbReference>
<keyword evidence="10" id="KW-0001">2Fe-2S</keyword>
<evidence type="ECO:0000256" key="3">
    <source>
        <dbReference type="ARBA" id="ARBA00022485"/>
    </source>
</evidence>
<dbReference type="InterPro" id="IPR019574">
    <property type="entry name" value="NADH_UbQ_OxRdtase_Gsu_4Fe4S-bd"/>
</dbReference>
<dbReference type="PROSITE" id="PS51085">
    <property type="entry name" value="2FE2S_FER_2"/>
    <property type="match status" value="1"/>
</dbReference>
<dbReference type="InterPro" id="IPR050123">
    <property type="entry name" value="Prok_molybdopt-oxidoreductase"/>
</dbReference>
<keyword evidence="3 10" id="KW-0004">4Fe-4S</keyword>
<name>A0A6G4W7I2_9HYPH</name>
<dbReference type="Proteomes" id="UP001642900">
    <property type="component" value="Unassembled WGS sequence"/>
</dbReference>
<dbReference type="InterPro" id="IPR036010">
    <property type="entry name" value="2Fe-2S_ferredoxin-like_sf"/>
</dbReference>
<evidence type="ECO:0000259" key="12">
    <source>
        <dbReference type="PROSITE" id="PS51669"/>
    </source>
</evidence>
<dbReference type="InterPro" id="IPR001041">
    <property type="entry name" value="2Fe-2S_ferredoxin-type"/>
</dbReference>
<gene>
    <name evidence="14" type="ORF">G6N73_04845</name>
</gene>
<sequence length="693" mass="74438">MAKLKVDGKEIEVPDHYTLLQAAEEAGAEVPRFCFHERLSIAGNCRMCLIEVKGGPPKPAASCAMGVRDLRPGPNGETPEIFTNTPMVKKAREGVMEFLLINHPLDCPICDQGGECDLQDQAMAFGVDSSRYQENKRAVEDKYIGPLVKTIMNRCIHCTRCVRFTTEVAGISELGLIGRGEDAEITTYLEQAMTSELQGNVIDLCPVGALTSKPYAFQARPWELTKTESIDVMDAVGSAIRVDSRGREVMRIMPRVNEQVNEEWISDKTRFIWDGLRTQRLDRPYVRRDGKLKAASWSEAFAAINEAVAKSSGDRIGAIAGDLAAVEEMYALKLLMQSLVSPNIDCRQDGAKLNPALGRASYIFNPTIEGIEQADAVLIIGANPRFEASVLNARIRKRWKVGNLPVGAIGEIGDLRYEYEMLGAGSESLNELAGGKGKFFSVLKNAKRPLIIVGQGALARSDGAAVLGLAAKLALAVDAVGEEWNGFAVLHTAAARVGGLDIGFVPGEGGKSAAEMMSTMEVLFLLGADEIDMTGTGGAFVVYIGTHGDAGAHRANVILPGAAYTEKSGTYVNTEGRVQQTNRAGFAPGEAREDWAILRALSDVLGHRLPFDSLPQLRAKLTAEYPHLAEIDEIAAGDPADIQRAAQIAGPLAKGAFASPVKDFYLTNPIARASAVMAECSALAKGGFKQAAE</sequence>